<reference evidence="2 3" key="1">
    <citation type="submission" date="2016-04" db="EMBL/GenBank/DDBJ databases">
        <title>Deep-sea bacteria in the southern Pacific.</title>
        <authorList>
            <person name="Tang K."/>
        </authorList>
    </citation>
    <scope>NUCLEOTIDE SEQUENCE [LARGE SCALE GENOMIC DNA]</scope>
    <source>
        <strain evidence="2 3">JLT2014</strain>
    </source>
</reference>
<protein>
    <submittedName>
        <fullName evidence="2">Type IV pilus biogenesis</fullName>
    </submittedName>
</protein>
<dbReference type="RefSeq" id="WP_076704156.1">
    <property type="nucleotide sequence ID" value="NZ_CP015093.1"/>
</dbReference>
<dbReference type="AlphaFoldDB" id="A0A1P8UYS4"/>
<dbReference type="KEGG" id="paby:Ga0080574_TMP4206"/>
<name>A0A1P8UYS4_9RHOB</name>
<sequence length="87" mass="8962">MAQAQTPQAVAQSATTSARIPNRGPLLLGTFGKDSAPEALIRLPGGRTETVSVGDRVAGLRVVAIDTGRIALARGSKAAWLELPGTR</sequence>
<proteinExistence type="predicted"/>
<evidence type="ECO:0000313" key="2">
    <source>
        <dbReference type="EMBL" id="APZ54540.1"/>
    </source>
</evidence>
<feature type="compositionally biased region" description="Polar residues" evidence="1">
    <location>
        <begin position="1"/>
        <end position="19"/>
    </location>
</feature>
<evidence type="ECO:0000256" key="1">
    <source>
        <dbReference type="SAM" id="MobiDB-lite"/>
    </source>
</evidence>
<gene>
    <name evidence="2" type="ORF">Ga0080574_TMP4206</name>
</gene>
<keyword evidence="3" id="KW-1185">Reference proteome</keyword>
<dbReference type="EMBL" id="CP015093">
    <property type="protein sequence ID" value="APZ54540.1"/>
    <property type="molecule type" value="Genomic_DNA"/>
</dbReference>
<evidence type="ECO:0000313" key="3">
    <source>
        <dbReference type="Proteomes" id="UP000187059"/>
    </source>
</evidence>
<dbReference type="Proteomes" id="UP000187059">
    <property type="component" value="Chromosome"/>
</dbReference>
<accession>A0A1P8UYS4</accession>
<dbReference type="STRING" id="1250539.Ga0080574_TMP4206"/>
<organism evidence="2 3">
    <name type="scientific">Salipiger abyssi</name>
    <dbReference type="NCBI Taxonomy" id="1250539"/>
    <lineage>
        <taxon>Bacteria</taxon>
        <taxon>Pseudomonadati</taxon>
        <taxon>Pseudomonadota</taxon>
        <taxon>Alphaproteobacteria</taxon>
        <taxon>Rhodobacterales</taxon>
        <taxon>Roseobacteraceae</taxon>
        <taxon>Salipiger</taxon>
    </lineage>
</organism>
<feature type="region of interest" description="Disordered" evidence="1">
    <location>
        <begin position="1"/>
        <end position="23"/>
    </location>
</feature>